<dbReference type="RefSeq" id="WP_209240279.1">
    <property type="nucleotide sequence ID" value="NZ_JADKMA010000074.1"/>
</dbReference>
<reference evidence="2 3" key="1">
    <citation type="submission" date="2020-11" db="EMBL/GenBank/DDBJ databases">
        <title>Streptomyces spirodelae sp. nov., isolated from duckweed.</title>
        <authorList>
            <person name="Saimee Y."/>
            <person name="Duangmal K."/>
        </authorList>
    </citation>
    <scope>NUCLEOTIDE SEQUENCE [LARGE SCALE GENOMIC DNA]</scope>
    <source>
        <strain evidence="2 3">S16-07</strain>
    </source>
</reference>
<name>A0ABS3XCW8_9ACTN</name>
<dbReference type="EMBL" id="JADKMA010000074">
    <property type="protein sequence ID" value="MBO8193214.1"/>
    <property type="molecule type" value="Genomic_DNA"/>
</dbReference>
<evidence type="ECO:0000313" key="2">
    <source>
        <dbReference type="EMBL" id="MBO8193214.1"/>
    </source>
</evidence>
<evidence type="ECO:0000313" key="3">
    <source>
        <dbReference type="Proteomes" id="UP001519064"/>
    </source>
</evidence>
<proteinExistence type="predicted"/>
<accession>A0ABS3XCW8</accession>
<keyword evidence="3" id="KW-1185">Reference proteome</keyword>
<protein>
    <recommendedName>
        <fullName evidence="4">Transposase</fullName>
    </recommendedName>
</protein>
<sequence length="134" mass="14565">MQLDGAPHSPGGKGRDGADLSVAPSDKRAAARYIETDLGPAAVREGGQAVMASTSVFGSSNTTPGELRGWDTRKGLDFCLERWDAAWKKATNRLRSEMHALNATKTHFQNQEVDRVRGFNRVLTPPSSSRLNNL</sequence>
<dbReference type="Proteomes" id="UP001519064">
    <property type="component" value="Unassembled WGS sequence"/>
</dbReference>
<evidence type="ECO:0008006" key="4">
    <source>
        <dbReference type="Google" id="ProtNLM"/>
    </source>
</evidence>
<organism evidence="2 3">
    <name type="scientific">Streptomyces oryzae</name>
    <dbReference type="NCBI Taxonomy" id="1434886"/>
    <lineage>
        <taxon>Bacteria</taxon>
        <taxon>Bacillati</taxon>
        <taxon>Actinomycetota</taxon>
        <taxon>Actinomycetes</taxon>
        <taxon>Kitasatosporales</taxon>
        <taxon>Streptomycetaceae</taxon>
        <taxon>Streptomyces</taxon>
    </lineage>
</organism>
<gene>
    <name evidence="2" type="ORF">ITI46_16285</name>
</gene>
<evidence type="ECO:0000256" key="1">
    <source>
        <dbReference type="SAM" id="MobiDB-lite"/>
    </source>
</evidence>
<feature type="region of interest" description="Disordered" evidence="1">
    <location>
        <begin position="1"/>
        <end position="21"/>
    </location>
</feature>
<comment type="caution">
    <text evidence="2">The sequence shown here is derived from an EMBL/GenBank/DDBJ whole genome shotgun (WGS) entry which is preliminary data.</text>
</comment>